<dbReference type="PANTHER" id="PTHR33840:SF1">
    <property type="entry name" value="TLE1 PHOSPHOLIPASE DOMAIN-CONTAINING PROTEIN"/>
    <property type="match status" value="1"/>
</dbReference>
<protein>
    <submittedName>
        <fullName evidence="1">Uncharacterized protein</fullName>
    </submittedName>
</protein>
<name>A0AA40AKI2_9PEZI</name>
<dbReference type="RefSeq" id="XP_060296326.1">
    <property type="nucleotide sequence ID" value="XM_060441968.1"/>
</dbReference>
<comment type="caution">
    <text evidence="1">The sequence shown here is derived from an EMBL/GenBank/DDBJ whole genome shotgun (WGS) entry which is preliminary data.</text>
</comment>
<evidence type="ECO:0000313" key="1">
    <source>
        <dbReference type="EMBL" id="KAK0717533.1"/>
    </source>
</evidence>
<proteinExistence type="predicted"/>
<dbReference type="PANTHER" id="PTHR33840">
    <property type="match status" value="1"/>
</dbReference>
<organism evidence="1 2">
    <name type="scientific">Lasiosphaeria miniovina</name>
    <dbReference type="NCBI Taxonomy" id="1954250"/>
    <lineage>
        <taxon>Eukaryota</taxon>
        <taxon>Fungi</taxon>
        <taxon>Dikarya</taxon>
        <taxon>Ascomycota</taxon>
        <taxon>Pezizomycotina</taxon>
        <taxon>Sordariomycetes</taxon>
        <taxon>Sordariomycetidae</taxon>
        <taxon>Sordariales</taxon>
        <taxon>Lasiosphaeriaceae</taxon>
        <taxon>Lasiosphaeria</taxon>
    </lineage>
</organism>
<reference evidence="1" key="1">
    <citation type="submission" date="2023-06" db="EMBL/GenBank/DDBJ databases">
        <title>Genome-scale phylogeny and comparative genomics of the fungal order Sordariales.</title>
        <authorList>
            <consortium name="Lawrence Berkeley National Laboratory"/>
            <person name="Hensen N."/>
            <person name="Bonometti L."/>
            <person name="Westerberg I."/>
            <person name="Brannstrom I.O."/>
            <person name="Guillou S."/>
            <person name="Cros-Aarteil S."/>
            <person name="Calhoun S."/>
            <person name="Haridas S."/>
            <person name="Kuo A."/>
            <person name="Mondo S."/>
            <person name="Pangilinan J."/>
            <person name="Riley R."/>
            <person name="LaButti K."/>
            <person name="Andreopoulos B."/>
            <person name="Lipzen A."/>
            <person name="Chen C."/>
            <person name="Yanf M."/>
            <person name="Daum C."/>
            <person name="Ng V."/>
            <person name="Clum A."/>
            <person name="Steindorff A."/>
            <person name="Ohm R."/>
            <person name="Martin F."/>
            <person name="Silar P."/>
            <person name="Natvig D."/>
            <person name="Lalanne C."/>
            <person name="Gautier V."/>
            <person name="Ament-velasquez S.L."/>
            <person name="Kruys A."/>
            <person name="Hutchinson M.I."/>
            <person name="Powell A.J."/>
            <person name="Barry K."/>
            <person name="Miller A.N."/>
            <person name="Grigoriev I.V."/>
            <person name="Debuchy R."/>
            <person name="Gladieux P."/>
            <person name="Thoren M.H."/>
            <person name="Johannesson H."/>
        </authorList>
    </citation>
    <scope>NUCLEOTIDE SEQUENCE</scope>
    <source>
        <strain evidence="1">SMH2392-1A</strain>
    </source>
</reference>
<sequence length="263" mass="28564">MTAFRSVNMDIDEFVSSISSPSLEDVTHAIRTLSLYSRSTPRARDSCPDCNKFHPPRRIVCCIDGTCMLPDGTAGSMHGNASNIFRVFKEGLTPASESEDGKEWLQVKQYWKGIGAEDTGIEKLLSGAFGGGPTGYQVLIAQVLKPAANCNTVIASAVVGLFHYTGTLDPLLPDFATKFMEGLRVYKSIAADDEARKHEIYRHLTQNTLPSPSVKFMGLFDAVKAVNDLDLYNVEMSGNFFSFMPGPGFAGDAGRLCSSPFSP</sequence>
<keyword evidence="2" id="KW-1185">Reference proteome</keyword>
<gene>
    <name evidence="1" type="ORF">B0T26DRAFT_710144</name>
</gene>
<dbReference type="Proteomes" id="UP001172101">
    <property type="component" value="Unassembled WGS sequence"/>
</dbReference>
<dbReference type="EMBL" id="JAUIRO010000004">
    <property type="protein sequence ID" value="KAK0717533.1"/>
    <property type="molecule type" value="Genomic_DNA"/>
</dbReference>
<accession>A0AA40AKI2</accession>
<dbReference type="GeneID" id="85325238"/>
<evidence type="ECO:0000313" key="2">
    <source>
        <dbReference type="Proteomes" id="UP001172101"/>
    </source>
</evidence>
<dbReference type="AlphaFoldDB" id="A0AA40AKI2"/>